<feature type="compositionally biased region" description="Polar residues" evidence="1">
    <location>
        <begin position="2413"/>
        <end position="2426"/>
    </location>
</feature>
<proteinExistence type="predicted"/>
<feature type="compositionally biased region" description="Polar residues" evidence="1">
    <location>
        <begin position="2122"/>
        <end position="2141"/>
    </location>
</feature>
<evidence type="ECO:0000313" key="3">
    <source>
        <dbReference type="Proteomes" id="UP000673552"/>
    </source>
</evidence>
<accession>A0A836H6I8</accession>
<feature type="compositionally biased region" description="Low complexity" evidence="1">
    <location>
        <begin position="1129"/>
        <end position="1143"/>
    </location>
</feature>
<dbReference type="KEGG" id="lmat:92517944"/>
<dbReference type="InterPro" id="IPR029021">
    <property type="entry name" value="Prot-tyrosine_phosphatase-like"/>
</dbReference>
<feature type="region of interest" description="Disordered" evidence="1">
    <location>
        <begin position="1127"/>
        <end position="1189"/>
    </location>
</feature>
<feature type="compositionally biased region" description="Basic residues" evidence="1">
    <location>
        <begin position="839"/>
        <end position="848"/>
    </location>
</feature>
<feature type="region of interest" description="Disordered" evidence="1">
    <location>
        <begin position="94"/>
        <end position="132"/>
    </location>
</feature>
<feature type="compositionally biased region" description="Low complexity" evidence="1">
    <location>
        <begin position="47"/>
        <end position="62"/>
    </location>
</feature>
<feature type="compositionally biased region" description="Acidic residues" evidence="1">
    <location>
        <begin position="743"/>
        <end position="757"/>
    </location>
</feature>
<feature type="region of interest" description="Disordered" evidence="1">
    <location>
        <begin position="825"/>
        <end position="848"/>
    </location>
</feature>
<feature type="region of interest" description="Disordered" evidence="1">
    <location>
        <begin position="1684"/>
        <end position="1727"/>
    </location>
</feature>
<feature type="region of interest" description="Disordered" evidence="1">
    <location>
        <begin position="1302"/>
        <end position="1343"/>
    </location>
</feature>
<evidence type="ECO:0000256" key="1">
    <source>
        <dbReference type="SAM" id="MobiDB-lite"/>
    </source>
</evidence>
<dbReference type="Proteomes" id="UP000673552">
    <property type="component" value="Chromosome 3"/>
</dbReference>
<protein>
    <submittedName>
        <fullName evidence="2">Uncharacterized protein</fullName>
    </submittedName>
</protein>
<dbReference type="EMBL" id="JAFEUZ010000003">
    <property type="protein sequence ID" value="KAG5487726.1"/>
    <property type="molecule type" value="Genomic_DNA"/>
</dbReference>
<feature type="region of interest" description="Disordered" evidence="1">
    <location>
        <begin position="2114"/>
        <end position="2157"/>
    </location>
</feature>
<feature type="compositionally biased region" description="Polar residues" evidence="1">
    <location>
        <begin position="533"/>
        <end position="542"/>
    </location>
</feature>
<feature type="region of interest" description="Disordered" evidence="1">
    <location>
        <begin position="718"/>
        <end position="784"/>
    </location>
</feature>
<sequence length="2472" mass="255410">MEHHTSASMYIPSSKVLARLQRHAAAMGQGATSAISASATSSAAAPVAVPPASSNNSSSAFAAHRETGSRDTLAALSASPAKSDAAAVLAEASATVSKPSGAAGSTPSALGASSSYPRSPAPHTSLMGASTASKSTCSGAASVAHSAVSNAAAPPSMFTSRATSSVFPPETPVGHTSGIRTASEALAPVEGSVTVSQVSSVPLVTPSSIALPPRASTWLLPVEDFTYILSSLTWNVDLLRLLLPLAPCPLHLPDAEPLAEASSSAVGEAAAATPPCAISASPTQGRIAGNEEEMSAESQREWSTVMRCPDTSSTDSAAAVAGASSTGTLESVATDTHGDAAIAGWTIHASAHDDKRQSYSPATATGSSPGPCALLPSPASSSVLTTSASVAGASAAVSPAPLTWSQYLFRGAGGGDARRVIGSPGDGAARVMGDTALGGPQQQRSTLARGLPHSHSDGALVCAPKAAAGTAAPNSASASSSIFDTQYLPSLKEFQLQVEARKQRRQQLLLRQQQQPQQQQQPPALSATRLQEHLQQQPQTSPSHHRRRTAANKLFLYSPTPSVMSLATTSASTAAGADAPGKDEESPPPPPERCNNTAHVPCLYPSSAPPSPWVSSSASQAHQRPPQSKRLPGRCGTRLRPCTVSASSLDHLGCGGRDDEEGAHEARAAEAPSRMPHSAPYPSRPSSQPPHLSRMMMQAADQLRATLVPSSARAPSPLLLHWRNGRTSHNSRESSRATARDDAEGDGVEENEGDEEWVSNRGGVSGSGNAWPSSSSPASPTASISSMSLGRVWSSTVSGSATPGNTLVTGISGSVANYSSHFNAKSSSGVGHASPHSAARGRKKARRRRAATCTRGLGTMRIYVPSITEGPKAASLYTAPTAEAQELLLLLLHRATAPLPSGAAGRWPVAGHSNATTAVSSVLSTPRTYSLTTGARLSALPTATASTVSSTAQTSVVAATPRRSTFAEAAPAEGRSGASAGVSTSAHEQQQQWHDLTYLSASPSTAPGIPAQAGQTPRLAPAPPQSKCPTAPPPTALLAGTSSARLPPSQAAADGADSFAPSAAQERRPHRPRQSPLLSAPRFAHGPPSPPMRAVGAAEVYFLGSSTASSVQSHEATTKAPHASFSGVAAAPARQPPARAGSSGDSGVGNSGDSFGAAARNGGQVDTRTDTSAEAHRRPPSTPASAFVSSAPVELPQWVRERSLSALYYQPWGLELLARYEAARHEQQLARARMARPAAPGVSGSTNALAAVISELGVGGDTSTPPSPAVSMPNSSLISPSNVSTTTLSTFATSSPAAPTAAQHASVFSRTPSGTSGEACASTATGAEGAPPVSSSSTPRVSWAAALRQPRHANLVRGSSGGHGPTTALVLEWPPELSAAEEMDAWEEAHYFGEAATPPSLPQQQQQHPLSVSRCVTKLLDRVTRDANAGVAEETDGTVTVDLAGRVTGPSGQARASSGSGHRVTSSTAASAAVSSREQWCLDKEIQAPTLYLSRQRRPSRRRSRAAYASDTFRSSTARRAGATSAAAELFHRRKDVHFTATVGEAAVAPTCVEEMGEAAPVSHPAPRGDVALHNDGYARKEAAQFCYPVPSPHETIASPPPSFKSSHHTTSQGTGAGGGVATLPRVSAPLGADAIERAAGVADSEQQQQHVDGGNSIARDGQVLVGASAAKLEGSALKQVIDSYGGDGGEESDAAGPGVGGHLSGRSSADSLHGAGSDPMRGAAGSAFSTRAAISASSPRAALKESRTVRRGGADVDAIFFLQKFIRAVMIVLIAQVRLQQLRQRQECELPVYPLHDATCPARAYMLNQQAQVQLRRAKYWSGGDPDRVGPASAAEVSDGSGLSKLERRALSFVRHYMADYRHMITAYVMRDDREVARRSAQAILSPPRSMGAAPSLLPASAVVSVPGATGKALNSAPDPLFRQDFLARWLSATRVNTAYEEAVRVATNGLPCGADANVLPATPLDDVEPLRTAQVYISGKDAAWQPLLMELLQVNRVVQCYSDGPVVAEPTEPGAAPSAPATPAQRILLASLEKFLAQPTLPLLRHSGSGAAATAQALATTPDAHDLSTTSSLLPPPLLTPAQEAAAAAMAEESEAFRAYLLSGYLTDTDAGTRAGTPSAAVSATTTLRQSQSAPTLSSGVALPSKRSPEPSSPLFNSASLLQPLTWYPYAHMPGTACPYAESTDLNSTRVTPAQAASASSMTLYVAMLPLSGRLLWRWVVPAEDTDNFNLSVFFQSSLFSFMQGGPLPMPSVGYVPTPSMTMMMAPPPSPHPSLAWPPALAARIDAQLRSDAIRSAWDGAPPPCVCGAAAVMRTGHQLCAGVWSETPEVTLVHCSAGMHRSCGILIAFLLWLLYQCRQVLYAERTLGCGPLSSTHAPASAGDADAVNALLRDDVDTLAPVTASPAAGEDGQQQPAQRARSSVTGTDAPWLTSRLLQRTIRHVQQQRSIAVPIRTVQFLLQSFANELRLD</sequence>
<feature type="compositionally biased region" description="Polar residues" evidence="1">
    <location>
        <begin position="981"/>
        <end position="1005"/>
    </location>
</feature>
<feature type="region of interest" description="Disordered" evidence="1">
    <location>
        <begin position="47"/>
        <end position="66"/>
    </location>
</feature>
<evidence type="ECO:0000313" key="2">
    <source>
        <dbReference type="EMBL" id="KAG5487726.1"/>
    </source>
</evidence>
<keyword evidence="3" id="KW-1185">Reference proteome</keyword>
<feature type="region of interest" description="Disordered" evidence="1">
    <location>
        <begin position="1590"/>
        <end position="1625"/>
    </location>
</feature>
<name>A0A836H6I8_9TRYP</name>
<feature type="region of interest" description="Disordered" evidence="1">
    <location>
        <begin position="2404"/>
        <end position="2426"/>
    </location>
</feature>
<feature type="region of interest" description="Disordered" evidence="1">
    <location>
        <begin position="507"/>
        <end position="547"/>
    </location>
</feature>
<feature type="region of interest" description="Disordered" evidence="1">
    <location>
        <begin position="568"/>
        <end position="693"/>
    </location>
</feature>
<feature type="region of interest" description="Disordered" evidence="1">
    <location>
        <begin position="944"/>
        <end position="1091"/>
    </location>
</feature>
<dbReference type="GeneID" id="92517944"/>
<feature type="region of interest" description="Disordered" evidence="1">
    <location>
        <begin position="354"/>
        <end position="373"/>
    </location>
</feature>
<feature type="compositionally biased region" description="Basic and acidic residues" evidence="1">
    <location>
        <begin position="730"/>
        <end position="742"/>
    </location>
</feature>
<feature type="compositionally biased region" description="Polar residues" evidence="1">
    <location>
        <begin position="95"/>
        <end position="117"/>
    </location>
</feature>
<dbReference type="OrthoDB" id="267921at2759"/>
<feature type="compositionally biased region" description="Polar residues" evidence="1">
    <location>
        <begin position="1450"/>
        <end position="1460"/>
    </location>
</feature>
<feature type="compositionally biased region" description="Basic and acidic residues" evidence="1">
    <location>
        <begin position="1167"/>
        <end position="1177"/>
    </location>
</feature>
<dbReference type="RefSeq" id="XP_067181537.1">
    <property type="nucleotide sequence ID" value="XM_067325432.1"/>
</dbReference>
<feature type="compositionally biased region" description="Low complexity" evidence="1">
    <location>
        <begin position="1331"/>
        <end position="1342"/>
    </location>
</feature>
<feature type="compositionally biased region" description="Pro residues" evidence="1">
    <location>
        <begin position="1020"/>
        <end position="1035"/>
    </location>
</feature>
<reference evidence="2 3" key="1">
    <citation type="submission" date="2021-03" db="EMBL/GenBank/DDBJ databases">
        <title>Leishmania (Mundinia) martiniquensis Genome sequencing and assembly.</title>
        <authorList>
            <person name="Almutairi H."/>
            <person name="Gatherer D."/>
        </authorList>
    </citation>
    <scope>NUCLEOTIDE SEQUENCE [LARGE SCALE GENOMIC DNA]</scope>
    <source>
        <strain evidence="2">LSCM1</strain>
    </source>
</reference>
<organism evidence="2 3">
    <name type="scientific">Leishmania martiniquensis</name>
    <dbReference type="NCBI Taxonomy" id="1580590"/>
    <lineage>
        <taxon>Eukaryota</taxon>
        <taxon>Discoba</taxon>
        <taxon>Euglenozoa</taxon>
        <taxon>Kinetoplastea</taxon>
        <taxon>Metakinetoplastina</taxon>
        <taxon>Trypanosomatida</taxon>
        <taxon>Trypanosomatidae</taxon>
        <taxon>Leishmaniinae</taxon>
        <taxon>Leishmania</taxon>
    </lineage>
</organism>
<feature type="region of interest" description="Disordered" evidence="1">
    <location>
        <begin position="1449"/>
        <end position="1470"/>
    </location>
</feature>
<comment type="caution">
    <text evidence="2">The sequence shown here is derived from an EMBL/GenBank/DDBJ whole genome shotgun (WGS) entry which is preliminary data.</text>
</comment>
<dbReference type="Gene3D" id="3.90.190.10">
    <property type="entry name" value="Protein tyrosine phosphatase superfamily"/>
    <property type="match status" value="1"/>
</dbReference>
<feature type="compositionally biased region" description="Low complexity" evidence="1">
    <location>
        <begin position="759"/>
        <end position="784"/>
    </location>
</feature>
<feature type="compositionally biased region" description="Low complexity" evidence="1">
    <location>
        <begin position="944"/>
        <end position="960"/>
    </location>
</feature>
<feature type="compositionally biased region" description="Low complexity" evidence="1">
    <location>
        <begin position="568"/>
        <end position="579"/>
    </location>
</feature>
<gene>
    <name evidence="2" type="ORF">LSCM1_08091</name>
</gene>
<feature type="region of interest" description="Disordered" evidence="1">
    <location>
        <begin position="1259"/>
        <end position="1278"/>
    </location>
</feature>
<dbReference type="SUPFAM" id="SSF52799">
    <property type="entry name" value="(Phosphotyrosine protein) phosphatases II"/>
    <property type="match status" value="1"/>
</dbReference>
<feature type="compositionally biased region" description="Low complexity" evidence="1">
    <location>
        <begin position="507"/>
        <end position="523"/>
    </location>
</feature>